<comment type="similarity">
    <text evidence="3">Belongs to the UbiH/COQ6 family.</text>
</comment>
<evidence type="ECO:0000259" key="8">
    <source>
        <dbReference type="Pfam" id="PF01494"/>
    </source>
</evidence>
<evidence type="ECO:0000313" key="10">
    <source>
        <dbReference type="Proteomes" id="UP000004688"/>
    </source>
</evidence>
<dbReference type="EMBL" id="CP003742">
    <property type="protein sequence ID" value="AGI70850.1"/>
    <property type="molecule type" value="Genomic_DNA"/>
</dbReference>
<dbReference type="NCBIfam" id="NF005691">
    <property type="entry name" value="PRK07494.1"/>
    <property type="match status" value="1"/>
</dbReference>
<evidence type="ECO:0000256" key="6">
    <source>
        <dbReference type="ARBA" id="ARBA00023002"/>
    </source>
</evidence>
<reference evidence="9 10" key="1">
    <citation type="journal article" date="2013" name="PLoS ONE">
        <title>Poles Apart: Arctic and Antarctic Octadecabacter strains Share High Genome Plasticity and a New Type of Xanthorhodopsin.</title>
        <authorList>
            <person name="Vollmers J."/>
            <person name="Voget S."/>
            <person name="Dietrich S."/>
            <person name="Gollnow K."/>
            <person name="Smits M."/>
            <person name="Meyer K."/>
            <person name="Brinkhoff T."/>
            <person name="Simon M."/>
            <person name="Daniel R."/>
        </authorList>
    </citation>
    <scope>NUCLEOTIDE SEQUENCE [LARGE SCALE GENOMIC DNA]</scope>
    <source>
        <strain evidence="9 10">238</strain>
    </source>
</reference>
<keyword evidence="6" id="KW-0560">Oxidoreductase</keyword>
<feature type="domain" description="FAD-binding" evidence="8">
    <location>
        <begin position="12"/>
        <end position="353"/>
    </location>
</feature>
<evidence type="ECO:0000256" key="2">
    <source>
        <dbReference type="ARBA" id="ARBA00004749"/>
    </source>
</evidence>
<dbReference type="InterPro" id="IPR036188">
    <property type="entry name" value="FAD/NAD-bd_sf"/>
</dbReference>
<keyword evidence="10" id="KW-1185">Reference proteome</keyword>
<dbReference type="PANTHER" id="PTHR43876">
    <property type="entry name" value="UBIQUINONE BIOSYNTHESIS MONOOXYGENASE COQ6, MITOCHONDRIAL"/>
    <property type="match status" value="1"/>
</dbReference>
<dbReference type="STRING" id="391616.OA238_c06190"/>
<dbReference type="GO" id="GO:0016705">
    <property type="term" value="F:oxidoreductase activity, acting on paired donors, with incorporation or reduction of molecular oxygen"/>
    <property type="evidence" value="ECO:0007669"/>
    <property type="project" value="InterPro"/>
</dbReference>
<sequence>MFTYMIKTAVTTDIFISGGGVAGLTAAAAFGAAGFSVVIADPMPPITDQAVKGADLRTTAFLQPAREFLMAAGLWNRLAPFATPLQIMRIVDAGGAEPIPRMTRDFDAADISDLPFGWNLSNWLLRREIVARIAELPNVDFRSGVGFATLLTRTNEARVTLTDGTRITAKLVIGADGRHSPVRQAAGIESKTTRYGQKAVTFAVTHEAPHNNVSTEIHRSGGPFTLVPLPDHDGKPCSAVVWMKDGPQANRLAMLPEPEFNVEATLRSAGTYGPLTLASPRMVWPIISQIADRMTGERVALVAEAAHVVPPIGAQGLNMSLSDVASLLDLAQADRDTFGSADMLAKYHRSRHPDISLRVRGVSLLNRASQAENPLLRDLRAKGIEAVYGLAPLRKTLMKLGLGAKG</sequence>
<keyword evidence="5" id="KW-0274">FAD</keyword>
<evidence type="ECO:0000313" key="9">
    <source>
        <dbReference type="EMBL" id="AGI70850.1"/>
    </source>
</evidence>
<dbReference type="Gene3D" id="3.50.50.60">
    <property type="entry name" value="FAD/NAD(P)-binding domain"/>
    <property type="match status" value="2"/>
</dbReference>
<dbReference type="Pfam" id="PF01494">
    <property type="entry name" value="FAD_binding_3"/>
    <property type="match status" value="1"/>
</dbReference>
<accession>M9RM21</accession>
<dbReference type="KEGG" id="oar:OA238_c06190"/>
<gene>
    <name evidence="9" type="ORF">OA238_c06190</name>
</gene>
<comment type="pathway">
    <text evidence="2">Cofactor biosynthesis; ubiquinone biosynthesis.</text>
</comment>
<keyword evidence="7" id="KW-0503">Monooxygenase</keyword>
<organism evidence="9 10">
    <name type="scientific">Octadecabacter arcticus 238</name>
    <dbReference type="NCBI Taxonomy" id="391616"/>
    <lineage>
        <taxon>Bacteria</taxon>
        <taxon>Pseudomonadati</taxon>
        <taxon>Pseudomonadota</taxon>
        <taxon>Alphaproteobacteria</taxon>
        <taxon>Rhodobacterales</taxon>
        <taxon>Roseobacteraceae</taxon>
        <taxon>Octadecabacter</taxon>
    </lineage>
</organism>
<dbReference type="SUPFAM" id="SSF51905">
    <property type="entry name" value="FAD/NAD(P)-binding domain"/>
    <property type="match status" value="1"/>
</dbReference>
<protein>
    <submittedName>
        <fullName evidence="9">Putative ubiquinone biosynthesis hydroxylase</fullName>
    </submittedName>
</protein>
<evidence type="ECO:0000256" key="1">
    <source>
        <dbReference type="ARBA" id="ARBA00001974"/>
    </source>
</evidence>
<keyword evidence="9" id="KW-0830">Ubiquinone</keyword>
<dbReference type="InterPro" id="IPR010971">
    <property type="entry name" value="UbiH/COQ6"/>
</dbReference>
<dbReference type="NCBIfam" id="TIGR01988">
    <property type="entry name" value="Ubi-OHases"/>
    <property type="match status" value="1"/>
</dbReference>
<dbReference type="eggNOG" id="COG0654">
    <property type="taxonomic scope" value="Bacteria"/>
</dbReference>
<name>M9RM21_9RHOB</name>
<dbReference type="HOGENOM" id="CLU_009665_8_1_5"/>
<dbReference type="InterPro" id="IPR051205">
    <property type="entry name" value="UbiH/COQ6_monooxygenase"/>
</dbReference>
<evidence type="ECO:0000256" key="3">
    <source>
        <dbReference type="ARBA" id="ARBA00005349"/>
    </source>
</evidence>
<dbReference type="PRINTS" id="PR00420">
    <property type="entry name" value="RNGMNOXGNASE"/>
</dbReference>
<dbReference type="PANTHER" id="PTHR43876:SF7">
    <property type="entry name" value="UBIQUINONE BIOSYNTHESIS MONOOXYGENASE COQ6, MITOCHONDRIAL"/>
    <property type="match status" value="1"/>
</dbReference>
<dbReference type="GO" id="GO:0006744">
    <property type="term" value="P:ubiquinone biosynthetic process"/>
    <property type="evidence" value="ECO:0007669"/>
    <property type="project" value="UniProtKB-UniPathway"/>
</dbReference>
<comment type="cofactor">
    <cofactor evidence="1">
        <name>FAD</name>
        <dbReference type="ChEBI" id="CHEBI:57692"/>
    </cofactor>
</comment>
<dbReference type="Proteomes" id="UP000004688">
    <property type="component" value="Chromosome"/>
</dbReference>
<dbReference type="AlphaFoldDB" id="M9RM21"/>
<evidence type="ECO:0000256" key="7">
    <source>
        <dbReference type="ARBA" id="ARBA00023033"/>
    </source>
</evidence>
<evidence type="ECO:0000256" key="4">
    <source>
        <dbReference type="ARBA" id="ARBA00022630"/>
    </source>
</evidence>
<dbReference type="InterPro" id="IPR002938">
    <property type="entry name" value="FAD-bd"/>
</dbReference>
<evidence type="ECO:0000256" key="5">
    <source>
        <dbReference type="ARBA" id="ARBA00022827"/>
    </source>
</evidence>
<proteinExistence type="inferred from homology"/>
<dbReference type="GO" id="GO:0004497">
    <property type="term" value="F:monooxygenase activity"/>
    <property type="evidence" value="ECO:0007669"/>
    <property type="project" value="UniProtKB-KW"/>
</dbReference>
<dbReference type="GO" id="GO:0071949">
    <property type="term" value="F:FAD binding"/>
    <property type="evidence" value="ECO:0007669"/>
    <property type="project" value="InterPro"/>
</dbReference>
<dbReference type="UniPathway" id="UPA00232"/>
<keyword evidence="4" id="KW-0285">Flavoprotein</keyword>